<proteinExistence type="predicted"/>
<dbReference type="EMBL" id="JARKIE010000121">
    <property type="protein sequence ID" value="KAJ7681204.1"/>
    <property type="molecule type" value="Genomic_DNA"/>
</dbReference>
<protein>
    <submittedName>
        <fullName evidence="1">Uncharacterized protein</fullName>
    </submittedName>
</protein>
<sequence length="230" mass="25135">MMFKVITTSAHRSLLRACESASSNFSTAASRRCTFEIISSRDFAKISSQMFLSYIGLPIALHTSCGGRASYGPYPDVLPLMVRGGVMHPLWGNVTIPFNWKGPNLAVHPLSIPAGYTTPSSCIVIIDNDFVNPMLENADLSGIMGLLLFYTHRLKHCDLGLPFPFLLLNLPVRFPLLGTGLFVDMFDLHVADIAGPMHSGGTPTSTSHIFHIASPRFPSRTAQRMSARKA</sequence>
<keyword evidence="2" id="KW-1185">Reference proteome</keyword>
<evidence type="ECO:0000313" key="2">
    <source>
        <dbReference type="Proteomes" id="UP001221757"/>
    </source>
</evidence>
<name>A0AAD7D600_MYCRO</name>
<comment type="caution">
    <text evidence="1">The sequence shown here is derived from an EMBL/GenBank/DDBJ whole genome shotgun (WGS) entry which is preliminary data.</text>
</comment>
<evidence type="ECO:0000313" key="1">
    <source>
        <dbReference type="EMBL" id="KAJ7681204.1"/>
    </source>
</evidence>
<reference evidence="1" key="1">
    <citation type="submission" date="2023-03" db="EMBL/GenBank/DDBJ databases">
        <title>Massive genome expansion in bonnet fungi (Mycena s.s.) driven by repeated elements and novel gene families across ecological guilds.</title>
        <authorList>
            <consortium name="Lawrence Berkeley National Laboratory"/>
            <person name="Harder C.B."/>
            <person name="Miyauchi S."/>
            <person name="Viragh M."/>
            <person name="Kuo A."/>
            <person name="Thoen E."/>
            <person name="Andreopoulos B."/>
            <person name="Lu D."/>
            <person name="Skrede I."/>
            <person name="Drula E."/>
            <person name="Henrissat B."/>
            <person name="Morin E."/>
            <person name="Kohler A."/>
            <person name="Barry K."/>
            <person name="LaButti K."/>
            <person name="Morin E."/>
            <person name="Salamov A."/>
            <person name="Lipzen A."/>
            <person name="Mereny Z."/>
            <person name="Hegedus B."/>
            <person name="Baldrian P."/>
            <person name="Stursova M."/>
            <person name="Weitz H."/>
            <person name="Taylor A."/>
            <person name="Grigoriev I.V."/>
            <person name="Nagy L.G."/>
            <person name="Martin F."/>
            <person name="Kauserud H."/>
        </authorList>
    </citation>
    <scope>NUCLEOTIDE SEQUENCE</scope>
    <source>
        <strain evidence="1">CBHHK067</strain>
    </source>
</reference>
<organism evidence="1 2">
    <name type="scientific">Mycena rosella</name>
    <name type="common">Pink bonnet</name>
    <name type="synonym">Agaricus rosellus</name>
    <dbReference type="NCBI Taxonomy" id="1033263"/>
    <lineage>
        <taxon>Eukaryota</taxon>
        <taxon>Fungi</taxon>
        <taxon>Dikarya</taxon>
        <taxon>Basidiomycota</taxon>
        <taxon>Agaricomycotina</taxon>
        <taxon>Agaricomycetes</taxon>
        <taxon>Agaricomycetidae</taxon>
        <taxon>Agaricales</taxon>
        <taxon>Marasmiineae</taxon>
        <taxon>Mycenaceae</taxon>
        <taxon>Mycena</taxon>
    </lineage>
</organism>
<accession>A0AAD7D600</accession>
<dbReference type="AlphaFoldDB" id="A0AAD7D600"/>
<gene>
    <name evidence="1" type="ORF">B0H17DRAFT_70030</name>
</gene>
<dbReference type="Proteomes" id="UP001221757">
    <property type="component" value="Unassembled WGS sequence"/>
</dbReference>